<sequence>MCVAQHPVPLQAPRGLAGVYRWFLELVPHPIHRNGGKRPAGKRDAPPELVARAQGSSLLSLMLITPETLAGMAVELPNVLTMSDGEAVARLTGLKCLLPACDVSHLVISEPKLYLGATRSQVEESLRSSLSLLVERFSIPPDVVQDMITHDPGLPWVVNERGLQELRQLWPSDLVDAQALQDSDPRELALAVRFLSSMRR</sequence>
<dbReference type="AlphaFoldDB" id="A0A150G1J9"/>
<dbReference type="OrthoDB" id="513017at2759"/>
<evidence type="ECO:0000313" key="1">
    <source>
        <dbReference type="EMBL" id="KXZ43717.1"/>
    </source>
</evidence>
<organism evidence="1 2">
    <name type="scientific">Gonium pectorale</name>
    <name type="common">Green alga</name>
    <dbReference type="NCBI Taxonomy" id="33097"/>
    <lineage>
        <taxon>Eukaryota</taxon>
        <taxon>Viridiplantae</taxon>
        <taxon>Chlorophyta</taxon>
        <taxon>core chlorophytes</taxon>
        <taxon>Chlorophyceae</taxon>
        <taxon>CS clade</taxon>
        <taxon>Chlamydomonadales</taxon>
        <taxon>Volvocaceae</taxon>
        <taxon>Gonium</taxon>
    </lineage>
</organism>
<keyword evidence="2" id="KW-1185">Reference proteome</keyword>
<accession>A0A150G1J9</accession>
<comment type="caution">
    <text evidence="1">The sequence shown here is derived from an EMBL/GenBank/DDBJ whole genome shotgun (WGS) entry which is preliminary data.</text>
</comment>
<gene>
    <name evidence="1" type="ORF">GPECTOR_82g251</name>
</gene>
<reference evidence="2" key="1">
    <citation type="journal article" date="2016" name="Nat. Commun.">
        <title>The Gonium pectorale genome demonstrates co-option of cell cycle regulation during the evolution of multicellularity.</title>
        <authorList>
            <person name="Hanschen E.R."/>
            <person name="Marriage T.N."/>
            <person name="Ferris P.J."/>
            <person name="Hamaji T."/>
            <person name="Toyoda A."/>
            <person name="Fujiyama A."/>
            <person name="Neme R."/>
            <person name="Noguchi H."/>
            <person name="Minakuchi Y."/>
            <person name="Suzuki M."/>
            <person name="Kawai-Toyooka H."/>
            <person name="Smith D.R."/>
            <person name="Sparks H."/>
            <person name="Anderson J."/>
            <person name="Bakaric R."/>
            <person name="Luria V."/>
            <person name="Karger A."/>
            <person name="Kirschner M.W."/>
            <person name="Durand P.M."/>
            <person name="Michod R.E."/>
            <person name="Nozaki H."/>
            <person name="Olson B.J."/>
        </authorList>
    </citation>
    <scope>NUCLEOTIDE SEQUENCE [LARGE SCALE GENOMIC DNA]</scope>
    <source>
        <strain evidence="2">NIES-2863</strain>
    </source>
</reference>
<name>A0A150G1J9_GONPE</name>
<evidence type="ECO:0000313" key="2">
    <source>
        <dbReference type="Proteomes" id="UP000075714"/>
    </source>
</evidence>
<protein>
    <submittedName>
        <fullName evidence="1">Uncharacterized protein</fullName>
    </submittedName>
</protein>
<dbReference type="Proteomes" id="UP000075714">
    <property type="component" value="Unassembled WGS sequence"/>
</dbReference>
<dbReference type="EMBL" id="LSYV01000083">
    <property type="protein sequence ID" value="KXZ43717.1"/>
    <property type="molecule type" value="Genomic_DNA"/>
</dbReference>
<proteinExistence type="predicted"/>